<protein>
    <submittedName>
        <fullName evidence="1">Uncharacterized protein</fullName>
    </submittedName>
</protein>
<gene>
    <name evidence="1" type="ORF">QFC21_003018</name>
</gene>
<dbReference type="EMBL" id="JASBWT010000009">
    <property type="protein sequence ID" value="KAJ9101680.1"/>
    <property type="molecule type" value="Genomic_DNA"/>
</dbReference>
<evidence type="ECO:0000313" key="2">
    <source>
        <dbReference type="Proteomes" id="UP001227268"/>
    </source>
</evidence>
<reference evidence="1" key="1">
    <citation type="submission" date="2023-04" db="EMBL/GenBank/DDBJ databases">
        <title>Draft Genome sequencing of Naganishia species isolated from polar environments using Oxford Nanopore Technology.</title>
        <authorList>
            <person name="Leo P."/>
            <person name="Venkateswaran K."/>
        </authorList>
    </citation>
    <scope>NUCLEOTIDE SEQUENCE</scope>
    <source>
        <strain evidence="1">MNA-CCFEE 5423</strain>
    </source>
</reference>
<dbReference type="Proteomes" id="UP001227268">
    <property type="component" value="Unassembled WGS sequence"/>
</dbReference>
<proteinExistence type="predicted"/>
<sequence length="131" mass="14552">MTPALGPVGLEICYDLRFPEMHRLLVDKGAKVLFFPAAFTVPTGRDHWYTLLRATAIQYQVYVLAPAQIGEHYPPSSTGDYTGRTSWGESLAFDPWGRLLGRLPSVDDTPSSAGEEEGEFFIVELDMSLVE</sequence>
<keyword evidence="2" id="KW-1185">Reference proteome</keyword>
<accession>A0ACC2VQH7</accession>
<evidence type="ECO:0000313" key="1">
    <source>
        <dbReference type="EMBL" id="KAJ9101680.1"/>
    </source>
</evidence>
<comment type="caution">
    <text evidence="1">The sequence shown here is derived from an EMBL/GenBank/DDBJ whole genome shotgun (WGS) entry which is preliminary data.</text>
</comment>
<organism evidence="1 2">
    <name type="scientific">Naganishia friedmannii</name>
    <dbReference type="NCBI Taxonomy" id="89922"/>
    <lineage>
        <taxon>Eukaryota</taxon>
        <taxon>Fungi</taxon>
        <taxon>Dikarya</taxon>
        <taxon>Basidiomycota</taxon>
        <taxon>Agaricomycotina</taxon>
        <taxon>Tremellomycetes</taxon>
        <taxon>Filobasidiales</taxon>
        <taxon>Filobasidiaceae</taxon>
        <taxon>Naganishia</taxon>
    </lineage>
</organism>
<name>A0ACC2VQH7_9TREE</name>